<dbReference type="Pfam" id="PF03372">
    <property type="entry name" value="Exo_endo_phos"/>
    <property type="match status" value="1"/>
</dbReference>
<evidence type="ECO:0000313" key="2">
    <source>
        <dbReference type="EMBL" id="KCZ92800.1"/>
    </source>
</evidence>
<feature type="domain" description="Endonuclease/exonuclease/phosphatase" evidence="1">
    <location>
        <begin position="10"/>
        <end position="95"/>
    </location>
</feature>
<dbReference type="InterPro" id="IPR005135">
    <property type="entry name" value="Endo/exonuclease/phosphatase"/>
</dbReference>
<reference evidence="2 3" key="1">
    <citation type="journal article" date="2014" name="Antonie Van Leeuwenhoek">
        <title>Hyphomonas beringensis sp. nov. and Hyphomonas chukchiensis sp. nov., isolated from surface seawater of the Bering Sea and Chukchi Sea.</title>
        <authorList>
            <person name="Li C."/>
            <person name="Lai Q."/>
            <person name="Li G."/>
            <person name="Dong C."/>
            <person name="Wang J."/>
            <person name="Liao Y."/>
            <person name="Shao Z."/>
        </authorList>
    </citation>
    <scope>NUCLEOTIDE SEQUENCE [LARGE SCALE GENOMIC DNA]</scope>
    <source>
        <strain evidence="2 3">MHS-2</strain>
    </source>
</reference>
<dbReference type="Gene3D" id="3.60.10.10">
    <property type="entry name" value="Endonuclease/exonuclease/phosphatase"/>
    <property type="match status" value="1"/>
</dbReference>
<dbReference type="InterPro" id="IPR036691">
    <property type="entry name" value="Endo/exonu/phosph_ase_sf"/>
</dbReference>
<dbReference type="SUPFAM" id="SSF56219">
    <property type="entry name" value="DNase I-like"/>
    <property type="match status" value="1"/>
</dbReference>
<accession>A0A059FQ40</accession>
<name>A0A059FQ40_9PROT</name>
<dbReference type="PATRIC" id="fig|1280950.3.peg.1522"/>
<dbReference type="EMBL" id="ARYK01000003">
    <property type="protein sequence ID" value="KCZ92800.1"/>
    <property type="molecule type" value="Genomic_DNA"/>
</dbReference>
<protein>
    <recommendedName>
        <fullName evidence="1">Endonuclease/exonuclease/phosphatase domain-containing protein</fullName>
    </recommendedName>
</protein>
<keyword evidence="3" id="KW-1185">Reference proteome</keyword>
<dbReference type="Proteomes" id="UP000025171">
    <property type="component" value="Unassembled WGS sequence"/>
</dbReference>
<evidence type="ECO:0000313" key="3">
    <source>
        <dbReference type="Proteomes" id="UP000025171"/>
    </source>
</evidence>
<evidence type="ECO:0000259" key="1">
    <source>
        <dbReference type="Pfam" id="PF03372"/>
    </source>
</evidence>
<dbReference type="GO" id="GO:0003824">
    <property type="term" value="F:catalytic activity"/>
    <property type="evidence" value="ECO:0007669"/>
    <property type="project" value="InterPro"/>
</dbReference>
<dbReference type="STRING" id="1280950.HJO_07592"/>
<proteinExistence type="predicted"/>
<comment type="caution">
    <text evidence="2">The sequence shown here is derived from an EMBL/GenBank/DDBJ whole genome shotgun (WGS) entry which is preliminary data.</text>
</comment>
<dbReference type="AlphaFoldDB" id="A0A059FQ40"/>
<sequence>MFLEQLGPALQALDGLRPLIVAGDFNRRMPRSWGPHSSYEKLEAAMTGFDIVTRGSLPPLDAMTIDHVAISGALSPTDVRALDRRDASGKARSDHFGVLVDFEWHAGPG</sequence>
<organism evidence="2 3">
    <name type="scientific">Hyphomonas johnsonii MHS-2</name>
    <dbReference type="NCBI Taxonomy" id="1280950"/>
    <lineage>
        <taxon>Bacteria</taxon>
        <taxon>Pseudomonadati</taxon>
        <taxon>Pseudomonadota</taxon>
        <taxon>Alphaproteobacteria</taxon>
        <taxon>Hyphomonadales</taxon>
        <taxon>Hyphomonadaceae</taxon>
        <taxon>Hyphomonas</taxon>
    </lineage>
</organism>
<gene>
    <name evidence="2" type="ORF">HJO_07592</name>
</gene>